<feature type="transmembrane region" description="Helical" evidence="1">
    <location>
        <begin position="104"/>
        <end position="123"/>
    </location>
</feature>
<keyword evidence="4" id="KW-1185">Reference proteome</keyword>
<keyword evidence="1" id="KW-0472">Membrane</keyword>
<name>A0A7W7I1J6_9ACTN</name>
<dbReference type="AlphaFoldDB" id="A0A7W7I1J6"/>
<feature type="transmembrane region" description="Helical" evidence="1">
    <location>
        <begin position="183"/>
        <end position="201"/>
    </location>
</feature>
<evidence type="ECO:0000313" key="3">
    <source>
        <dbReference type="EMBL" id="MBB4764695.1"/>
    </source>
</evidence>
<reference evidence="3 4" key="1">
    <citation type="submission" date="2020-08" db="EMBL/GenBank/DDBJ databases">
        <title>Sequencing the genomes of 1000 actinobacteria strains.</title>
        <authorList>
            <person name="Klenk H.-P."/>
        </authorList>
    </citation>
    <scope>NUCLEOTIDE SEQUENCE [LARGE SCALE GENOMIC DNA]</scope>
    <source>
        <strain evidence="3 4">DSM 43149</strain>
    </source>
</reference>
<feature type="domain" description="DUF6545" evidence="2">
    <location>
        <begin position="256"/>
        <end position="395"/>
    </location>
</feature>
<keyword evidence="1" id="KW-1133">Transmembrane helix</keyword>
<sequence>MDDILLAAGAATALISLGLAAGKLWDLVHHRQDRLRRLLGLTLAMGAFAVSLQPVSARVDRLLGLLDVCRLVGNVLAVAIVATGHAFLLHTLHPGPATRRRVRTQYLIMAACAAALIGSYALAPSPYRIDDPFVRGGQYYASVHPPPTPYLVVYLGYMLWLLPQVGRLCARYARVARRHTVRLALRMIAAGCFLNFANVGLKLTNLAVRDQPAVSSMLYRLTFLTYAVAVLVMVVGVMILAWGRWLRLDQLAEHVQARRACRRLRPLWALVAEAAPQVTLGDGPAPGGRPVALPGARMRLIRMTTEILDGYAELRPRTNRRIADEARAAAGRRGLTGERLEAAVEARVVTEAVAAVRSSAPGEVRTEVVDLPSARAADAGDAGAEVAWLIAVAAHLPAVDRSVDRGAGPGGGGARAQVAQ</sequence>
<organism evidence="3 4">
    <name type="scientific">Actinoplanes digitatis</name>
    <dbReference type="NCBI Taxonomy" id="1868"/>
    <lineage>
        <taxon>Bacteria</taxon>
        <taxon>Bacillati</taxon>
        <taxon>Actinomycetota</taxon>
        <taxon>Actinomycetes</taxon>
        <taxon>Micromonosporales</taxon>
        <taxon>Micromonosporaceae</taxon>
        <taxon>Actinoplanes</taxon>
    </lineage>
</organism>
<feature type="transmembrane region" description="Helical" evidence="1">
    <location>
        <begin position="6"/>
        <end position="26"/>
    </location>
</feature>
<comment type="caution">
    <text evidence="3">The sequence shown here is derived from an EMBL/GenBank/DDBJ whole genome shotgun (WGS) entry which is preliminary data.</text>
</comment>
<dbReference type="NCBIfam" id="NF042915">
    <property type="entry name" value="MAB_1171c_fam"/>
    <property type="match status" value="1"/>
</dbReference>
<dbReference type="InterPro" id="IPR050039">
    <property type="entry name" value="MAB_1171c-like"/>
</dbReference>
<feature type="transmembrane region" description="Helical" evidence="1">
    <location>
        <begin position="221"/>
        <end position="242"/>
    </location>
</feature>
<evidence type="ECO:0000313" key="4">
    <source>
        <dbReference type="Proteomes" id="UP000578112"/>
    </source>
</evidence>
<protein>
    <submittedName>
        <fullName evidence="3">MFS family permease</fullName>
    </submittedName>
</protein>
<dbReference type="Pfam" id="PF20182">
    <property type="entry name" value="DUF6545"/>
    <property type="match status" value="1"/>
</dbReference>
<dbReference type="EMBL" id="JACHNH010000001">
    <property type="protein sequence ID" value="MBB4764695.1"/>
    <property type="molecule type" value="Genomic_DNA"/>
</dbReference>
<accession>A0A7W7I1J6</accession>
<evidence type="ECO:0000256" key="1">
    <source>
        <dbReference type="SAM" id="Phobius"/>
    </source>
</evidence>
<keyword evidence="1" id="KW-0812">Transmembrane</keyword>
<evidence type="ECO:0000259" key="2">
    <source>
        <dbReference type="Pfam" id="PF20182"/>
    </source>
</evidence>
<proteinExistence type="predicted"/>
<feature type="transmembrane region" description="Helical" evidence="1">
    <location>
        <begin position="143"/>
        <end position="162"/>
    </location>
</feature>
<feature type="transmembrane region" description="Helical" evidence="1">
    <location>
        <begin position="38"/>
        <end position="59"/>
    </location>
</feature>
<dbReference type="InterPro" id="IPR046675">
    <property type="entry name" value="DUF6545"/>
</dbReference>
<dbReference type="Proteomes" id="UP000578112">
    <property type="component" value="Unassembled WGS sequence"/>
</dbReference>
<dbReference type="RefSeq" id="WP_184995853.1">
    <property type="nucleotide sequence ID" value="NZ_BOMK01000003.1"/>
</dbReference>
<gene>
    <name evidence="3" type="ORF">BJ971_005251</name>
</gene>
<feature type="transmembrane region" description="Helical" evidence="1">
    <location>
        <begin position="71"/>
        <end position="92"/>
    </location>
</feature>